<name>A0A9P4QT89_9PLEO</name>
<dbReference type="OrthoDB" id="3486565at2759"/>
<proteinExistence type="predicted"/>
<dbReference type="AlphaFoldDB" id="A0A9P4QT89"/>
<evidence type="ECO:0000313" key="2">
    <source>
        <dbReference type="EMBL" id="KAF2730669.1"/>
    </source>
</evidence>
<accession>A0A9P4QT89</accession>
<dbReference type="PANTHER" id="PTHR33112">
    <property type="entry name" value="DOMAIN PROTEIN, PUTATIVE-RELATED"/>
    <property type="match status" value="1"/>
</dbReference>
<evidence type="ECO:0000313" key="3">
    <source>
        <dbReference type="Proteomes" id="UP000799444"/>
    </source>
</evidence>
<dbReference type="Pfam" id="PF06985">
    <property type="entry name" value="HET"/>
    <property type="match status" value="1"/>
</dbReference>
<keyword evidence="3" id="KW-1185">Reference proteome</keyword>
<feature type="domain" description="Heterokaryon incompatibility" evidence="1">
    <location>
        <begin position="192"/>
        <end position="340"/>
    </location>
</feature>
<comment type="caution">
    <text evidence="2">The sequence shown here is derived from an EMBL/GenBank/DDBJ whole genome shotgun (WGS) entry which is preliminary data.</text>
</comment>
<dbReference type="PANTHER" id="PTHR33112:SF9">
    <property type="entry name" value="HETEROKARYON INCOMPATIBILITY DOMAIN-CONTAINING PROTEIN"/>
    <property type="match status" value="1"/>
</dbReference>
<gene>
    <name evidence="2" type="ORF">EJ04DRAFT_36523</name>
</gene>
<dbReference type="InterPro" id="IPR010730">
    <property type="entry name" value="HET"/>
</dbReference>
<sequence>MVCINCRDLKLSYRNGSPCFGENSWSTFCTFSDLAATAKLGCLSCQFIRDGLENMYTSTSIIADRELLKLTKVHLIPSFNFEGSTLQKRQQSLLVQAQWAGGDAEIDSLQFYTDDDKVWESFSALNYVPQHSSGPLSPQGIAQAKQWLEQCLNSHPNCPKPQQTLPTRVIAVGDSNTEPKLYEPASDENEAYVALSYCWGMTRTLLTTQSTLPHRKAGFALSDLPRTCREAVIFARQLDIKYLWIDSLCIIQDSPSDWERESARMCSIYENASVTFAAVDSPDSDTGLFITWDGSRSVQLQCPVGPVYVRRDLHRGLVPVSSTDRLEAGVLSTRGWTMQEISLSPRVLKFSGRELLWSCGSENACECSPSNESLFDDAVSDGASMTVGNTSLELKRWKGMVDEFSARKFTYQTDRLPALSGLAARMQRSLPHRYMCGIWEVDLVEQLQWYLIDSLASNTLGSLDDKYAPSWSWASAGGHVRFRNTADYPPPEKLYTAECSNFQLNSVNEYGPGQGSLAVEGFLLPLTCEQGDVVYRSEAGSMHQFRQESFNAISNPSSPFWIPDRRAEAGQLRGTRLSLLFATQFLRDQEFAVNGLVLEQIDATASTFRRIGYAETTFQPLRKHRVSGSLLPRLFTRASKSPVWELLGQKRNITIV</sequence>
<dbReference type="Proteomes" id="UP000799444">
    <property type="component" value="Unassembled WGS sequence"/>
</dbReference>
<dbReference type="EMBL" id="ML996212">
    <property type="protein sequence ID" value="KAF2730669.1"/>
    <property type="molecule type" value="Genomic_DNA"/>
</dbReference>
<reference evidence="2" key="1">
    <citation type="journal article" date="2020" name="Stud. Mycol.">
        <title>101 Dothideomycetes genomes: a test case for predicting lifestyles and emergence of pathogens.</title>
        <authorList>
            <person name="Haridas S."/>
            <person name="Albert R."/>
            <person name="Binder M."/>
            <person name="Bloem J."/>
            <person name="Labutti K."/>
            <person name="Salamov A."/>
            <person name="Andreopoulos B."/>
            <person name="Baker S."/>
            <person name="Barry K."/>
            <person name="Bills G."/>
            <person name="Bluhm B."/>
            <person name="Cannon C."/>
            <person name="Castanera R."/>
            <person name="Culley D."/>
            <person name="Daum C."/>
            <person name="Ezra D."/>
            <person name="Gonzalez J."/>
            <person name="Henrissat B."/>
            <person name="Kuo A."/>
            <person name="Liang C."/>
            <person name="Lipzen A."/>
            <person name="Lutzoni F."/>
            <person name="Magnuson J."/>
            <person name="Mondo S."/>
            <person name="Nolan M."/>
            <person name="Ohm R."/>
            <person name="Pangilinan J."/>
            <person name="Park H.-J."/>
            <person name="Ramirez L."/>
            <person name="Alfaro M."/>
            <person name="Sun H."/>
            <person name="Tritt A."/>
            <person name="Yoshinaga Y."/>
            <person name="Zwiers L.-H."/>
            <person name="Turgeon B."/>
            <person name="Goodwin S."/>
            <person name="Spatafora J."/>
            <person name="Crous P."/>
            <person name="Grigoriev I."/>
        </authorList>
    </citation>
    <scope>NUCLEOTIDE SEQUENCE</scope>
    <source>
        <strain evidence="2">CBS 125425</strain>
    </source>
</reference>
<organism evidence="2 3">
    <name type="scientific">Polyplosphaeria fusca</name>
    <dbReference type="NCBI Taxonomy" id="682080"/>
    <lineage>
        <taxon>Eukaryota</taxon>
        <taxon>Fungi</taxon>
        <taxon>Dikarya</taxon>
        <taxon>Ascomycota</taxon>
        <taxon>Pezizomycotina</taxon>
        <taxon>Dothideomycetes</taxon>
        <taxon>Pleosporomycetidae</taxon>
        <taxon>Pleosporales</taxon>
        <taxon>Tetraplosphaeriaceae</taxon>
        <taxon>Polyplosphaeria</taxon>
    </lineage>
</organism>
<protein>
    <submittedName>
        <fullName evidence="2">HET-domain-containing protein</fullName>
    </submittedName>
</protein>
<evidence type="ECO:0000259" key="1">
    <source>
        <dbReference type="Pfam" id="PF06985"/>
    </source>
</evidence>